<name>A0A8D8E7H2_CULPI</name>
<proteinExistence type="predicted"/>
<organism evidence="1">
    <name type="scientific">Culex pipiens</name>
    <name type="common">House mosquito</name>
    <dbReference type="NCBI Taxonomy" id="7175"/>
    <lineage>
        <taxon>Eukaryota</taxon>
        <taxon>Metazoa</taxon>
        <taxon>Ecdysozoa</taxon>
        <taxon>Arthropoda</taxon>
        <taxon>Hexapoda</taxon>
        <taxon>Insecta</taxon>
        <taxon>Pterygota</taxon>
        <taxon>Neoptera</taxon>
        <taxon>Endopterygota</taxon>
        <taxon>Diptera</taxon>
        <taxon>Nematocera</taxon>
        <taxon>Culicoidea</taxon>
        <taxon>Culicidae</taxon>
        <taxon>Culicinae</taxon>
        <taxon>Culicini</taxon>
        <taxon>Culex</taxon>
        <taxon>Culex</taxon>
    </lineage>
</organism>
<sequence length="119" mass="13011">MLLLAVCCLCSYMLRRRLLTAMLGLLIMLLDLDDSNRVRCCWDSMLLFSSSSGALLGVLVLRRVTASGLVVLLRCFLLGLDCSNRTVALLSRLRSCAACGGVVPWFVTRAGPRISCRAI</sequence>
<dbReference type="EMBL" id="HBUE01189938">
    <property type="protein sequence ID" value="CAG6524658.1"/>
    <property type="molecule type" value="Transcribed_RNA"/>
</dbReference>
<protein>
    <submittedName>
        <fullName evidence="1">(northern house mosquito) hypothetical protein</fullName>
    </submittedName>
</protein>
<reference evidence="1" key="1">
    <citation type="submission" date="2021-05" db="EMBL/GenBank/DDBJ databases">
        <authorList>
            <person name="Alioto T."/>
            <person name="Alioto T."/>
            <person name="Gomez Garrido J."/>
        </authorList>
    </citation>
    <scope>NUCLEOTIDE SEQUENCE</scope>
</reference>
<accession>A0A8D8E7H2</accession>
<dbReference type="EMBL" id="HBUE01295793">
    <property type="protein sequence ID" value="CAG6576341.1"/>
    <property type="molecule type" value="Transcribed_RNA"/>
</dbReference>
<dbReference type="AlphaFoldDB" id="A0A8D8E7H2"/>
<evidence type="ECO:0000313" key="1">
    <source>
        <dbReference type="EMBL" id="CAG6524658.1"/>
    </source>
</evidence>